<dbReference type="PRINTS" id="PR01657">
    <property type="entry name" value="MCMFAMILY"/>
</dbReference>
<organism evidence="14">
    <name type="scientific">Trepomonas sp. PC1</name>
    <dbReference type="NCBI Taxonomy" id="1076344"/>
    <lineage>
        <taxon>Eukaryota</taxon>
        <taxon>Metamonada</taxon>
        <taxon>Diplomonadida</taxon>
        <taxon>Hexamitidae</taxon>
        <taxon>Hexamitinae</taxon>
        <taxon>Trepomonas</taxon>
    </lineage>
</organism>
<keyword evidence="4" id="KW-0235">DNA replication</keyword>
<sequence>EKDEIPQLIEQHFTEFIQSYGQQGQEKGIYIQQLESKLEIYQPIITLQVDLEHMYTAPRIQNLIEIILRHLPLYIVNLQNAATRIARDLLPEDMDVFVNIELSTPNKVTVLSEIKAENVGQYTRITGTVIKLFQSCPELIRGCFRCQQCNTKFRNVIQHYGFTEPHCTNCPSAQFDLLANESVYLSHQKIRIQDDSSGQAHILDCILRDQLCGRLKPGDPVSLNGCLIAVPKLHQQLKSSKLQKEVMNGFAISQQQNNQQIREQRRTRDEQPTFTQEKTKIPQALEFQLQFLVNSFQYQEQPQSDLLQSIIQKGRNNTDLLIQSFAPFIYGLNQVKTAILLQLISGVEKTTQENLSIRSDINILLIGDPAVAKSSLLKYTSKFSSRGVYTSGKSASVAGLTAAIVQDEDGEWGVEAGAILRANNGVCCIDEFEKISFQDQSALHEVMEQQSISLSKAGVQATLKARTPVLAAMNPINCKYDQMRSLRQNINVTPAILSRFDLVFVVLDQVDEEVDLQIAKTILEAQEGIVKQTFLNEDEIKAYLQAAKALQPVMTKEAADSIQRFWVELRSKDLAVVGQKNFRMTVRQLESLIRLSEAYAKLMFDDQVTVEHVVKAKNLLEQTQIKVQEQKEYVPIEEEKDVEEIDDDLSVEENQVVEVSSQEISRLCIILKYAMQMEGNTEFTLETFIELGKLHLDLNVNEGQKEQVIKNILKKLIDEKNWVNSEGDAFIFTHLSPNL</sequence>
<dbReference type="PANTHER" id="PTHR11630">
    <property type="entry name" value="DNA REPLICATION LICENSING FACTOR MCM FAMILY MEMBER"/>
    <property type="match status" value="1"/>
</dbReference>
<keyword evidence="9 11" id="KW-0238">DNA-binding</keyword>
<evidence type="ECO:0000256" key="5">
    <source>
        <dbReference type="ARBA" id="ARBA00022741"/>
    </source>
</evidence>
<name>A0A146KG92_9EUKA</name>
<dbReference type="Pfam" id="PF17207">
    <property type="entry name" value="MCM_OB"/>
    <property type="match status" value="1"/>
</dbReference>
<dbReference type="InterPro" id="IPR041562">
    <property type="entry name" value="MCM_lid"/>
</dbReference>
<reference evidence="14" key="1">
    <citation type="submission" date="2015-07" db="EMBL/GenBank/DDBJ databases">
        <title>Adaptation to a free-living lifestyle via gene acquisitions in the diplomonad Trepomonas sp. PC1.</title>
        <authorList>
            <person name="Xu F."/>
            <person name="Jerlstrom-Hultqvist J."/>
            <person name="Kolisko M."/>
            <person name="Simpson A.G.B."/>
            <person name="Roger A.J."/>
            <person name="Svard S.G."/>
            <person name="Andersson J.O."/>
        </authorList>
    </citation>
    <scope>NUCLEOTIDE SEQUENCE</scope>
    <source>
        <strain evidence="14">PC1</strain>
    </source>
</reference>
<dbReference type="Gene3D" id="2.20.28.10">
    <property type="match status" value="1"/>
</dbReference>
<keyword evidence="5 11" id="KW-0547">Nucleotide-binding</keyword>
<dbReference type="FunFam" id="2.20.28.10:FF:000003">
    <property type="entry name" value="DNA helicase"/>
    <property type="match status" value="1"/>
</dbReference>
<dbReference type="SUPFAM" id="SSF52540">
    <property type="entry name" value="P-loop containing nucleoside triphosphate hydrolases"/>
    <property type="match status" value="1"/>
</dbReference>
<evidence type="ECO:0000259" key="13">
    <source>
        <dbReference type="PROSITE" id="PS50051"/>
    </source>
</evidence>
<gene>
    <name evidence="14" type="ORF">TPC1_12932</name>
</gene>
<dbReference type="GO" id="GO:0042555">
    <property type="term" value="C:MCM complex"/>
    <property type="evidence" value="ECO:0007669"/>
    <property type="project" value="TreeGrafter"/>
</dbReference>
<dbReference type="Gene3D" id="2.40.50.140">
    <property type="entry name" value="Nucleic acid-binding proteins"/>
    <property type="match status" value="1"/>
</dbReference>
<evidence type="ECO:0000256" key="10">
    <source>
        <dbReference type="ARBA" id="ARBA00023242"/>
    </source>
</evidence>
<accession>A0A146KG92</accession>
<evidence type="ECO:0000256" key="4">
    <source>
        <dbReference type="ARBA" id="ARBA00022705"/>
    </source>
</evidence>
<feature type="domain" description="MCM C-terminal AAA(+) ATPase" evidence="13">
    <location>
        <begin position="317"/>
        <end position="522"/>
    </location>
</feature>
<comment type="similarity">
    <text evidence="2 11">Belongs to the MCM family.</text>
</comment>
<dbReference type="SUPFAM" id="SSF50249">
    <property type="entry name" value="Nucleic acid-binding proteins"/>
    <property type="match status" value="1"/>
</dbReference>
<dbReference type="InterPro" id="IPR033762">
    <property type="entry name" value="MCM_OB"/>
</dbReference>
<feature type="non-terminal residue" evidence="14">
    <location>
        <position position="1"/>
    </location>
</feature>
<dbReference type="InterPro" id="IPR031327">
    <property type="entry name" value="MCM"/>
</dbReference>
<dbReference type="AlphaFoldDB" id="A0A146KG92"/>
<keyword evidence="6" id="KW-0378">Hydrolase</keyword>
<keyword evidence="7" id="KW-0347">Helicase</keyword>
<dbReference type="Pfam" id="PF17855">
    <property type="entry name" value="MCM_lid"/>
    <property type="match status" value="1"/>
</dbReference>
<dbReference type="EMBL" id="GDID01002185">
    <property type="protein sequence ID" value="JAP94421.1"/>
    <property type="molecule type" value="Transcribed_RNA"/>
</dbReference>
<evidence type="ECO:0000256" key="8">
    <source>
        <dbReference type="ARBA" id="ARBA00022840"/>
    </source>
</evidence>
<dbReference type="GO" id="GO:0016787">
    <property type="term" value="F:hydrolase activity"/>
    <property type="evidence" value="ECO:0007669"/>
    <property type="project" value="UniProtKB-KW"/>
</dbReference>
<dbReference type="GO" id="GO:0005524">
    <property type="term" value="F:ATP binding"/>
    <property type="evidence" value="ECO:0007669"/>
    <property type="project" value="UniProtKB-KW"/>
</dbReference>
<evidence type="ECO:0000256" key="3">
    <source>
        <dbReference type="ARBA" id="ARBA00012551"/>
    </source>
</evidence>
<proteinExistence type="inferred from homology"/>
<evidence type="ECO:0000256" key="1">
    <source>
        <dbReference type="ARBA" id="ARBA00004123"/>
    </source>
</evidence>
<evidence type="ECO:0000256" key="7">
    <source>
        <dbReference type="ARBA" id="ARBA00022806"/>
    </source>
</evidence>
<dbReference type="GO" id="GO:0000727">
    <property type="term" value="P:double-strand break repair via break-induced replication"/>
    <property type="evidence" value="ECO:0007669"/>
    <property type="project" value="TreeGrafter"/>
</dbReference>
<dbReference type="SMART" id="SM00350">
    <property type="entry name" value="MCM"/>
    <property type="match status" value="1"/>
</dbReference>
<dbReference type="Gene3D" id="3.40.50.300">
    <property type="entry name" value="P-loop containing nucleotide triphosphate hydrolases"/>
    <property type="match status" value="1"/>
</dbReference>
<dbReference type="GO" id="GO:1902969">
    <property type="term" value="P:mitotic DNA replication"/>
    <property type="evidence" value="ECO:0007669"/>
    <property type="project" value="TreeGrafter"/>
</dbReference>
<dbReference type="InterPro" id="IPR027417">
    <property type="entry name" value="P-loop_NTPase"/>
</dbReference>
<dbReference type="PROSITE" id="PS50051">
    <property type="entry name" value="MCM_2"/>
    <property type="match status" value="1"/>
</dbReference>
<feature type="compositionally biased region" description="Basic and acidic residues" evidence="12">
    <location>
        <begin position="262"/>
        <end position="271"/>
    </location>
</feature>
<dbReference type="InterPro" id="IPR001208">
    <property type="entry name" value="MCM_dom"/>
</dbReference>
<dbReference type="GO" id="GO:0003697">
    <property type="term" value="F:single-stranded DNA binding"/>
    <property type="evidence" value="ECO:0007669"/>
    <property type="project" value="TreeGrafter"/>
</dbReference>
<comment type="subcellular location">
    <subcellularLocation>
        <location evidence="1">Nucleus</location>
    </subcellularLocation>
</comment>
<dbReference type="PANTHER" id="PTHR11630:SF43">
    <property type="entry name" value="DNA REPLICATION LICENSING FACTOR MCM6"/>
    <property type="match status" value="1"/>
</dbReference>
<evidence type="ECO:0000313" key="14">
    <source>
        <dbReference type="EMBL" id="JAP94421.1"/>
    </source>
</evidence>
<dbReference type="FunFam" id="3.40.50.300:FF:002469">
    <property type="entry name" value="Cell division control protein 21"/>
    <property type="match status" value="1"/>
</dbReference>
<dbReference type="EC" id="3.6.4.12" evidence="3"/>
<keyword evidence="8 11" id="KW-0067">ATP-binding</keyword>
<dbReference type="Pfam" id="PF00493">
    <property type="entry name" value="MCM"/>
    <property type="match status" value="1"/>
</dbReference>
<dbReference type="GO" id="GO:0005634">
    <property type="term" value="C:nucleus"/>
    <property type="evidence" value="ECO:0007669"/>
    <property type="project" value="UniProtKB-SubCell"/>
</dbReference>
<evidence type="ECO:0000256" key="6">
    <source>
        <dbReference type="ARBA" id="ARBA00022801"/>
    </source>
</evidence>
<dbReference type="GO" id="GO:1990518">
    <property type="term" value="F:single-stranded 3'-5' DNA helicase activity"/>
    <property type="evidence" value="ECO:0007669"/>
    <property type="project" value="TreeGrafter"/>
</dbReference>
<evidence type="ECO:0000256" key="9">
    <source>
        <dbReference type="ARBA" id="ARBA00023125"/>
    </source>
</evidence>
<dbReference type="InterPro" id="IPR012340">
    <property type="entry name" value="NA-bd_OB-fold"/>
</dbReference>
<keyword evidence="10" id="KW-0539">Nucleus</keyword>
<evidence type="ECO:0000256" key="12">
    <source>
        <dbReference type="SAM" id="MobiDB-lite"/>
    </source>
</evidence>
<feature type="region of interest" description="Disordered" evidence="12">
    <location>
        <begin position="257"/>
        <end position="277"/>
    </location>
</feature>
<evidence type="ECO:0000256" key="2">
    <source>
        <dbReference type="ARBA" id="ARBA00008010"/>
    </source>
</evidence>
<evidence type="ECO:0000256" key="11">
    <source>
        <dbReference type="RuleBase" id="RU004070"/>
    </source>
</evidence>
<protein>
    <recommendedName>
        <fullName evidence="3">DNA helicase</fullName>
        <ecNumber evidence="3">3.6.4.12</ecNumber>
    </recommendedName>
</protein>